<protein>
    <submittedName>
        <fullName evidence="1">Uncharacterized protein</fullName>
    </submittedName>
</protein>
<evidence type="ECO:0000313" key="2">
    <source>
        <dbReference type="Proteomes" id="UP000268094"/>
    </source>
</evidence>
<gene>
    <name evidence="1" type="ORF">D7V88_14395</name>
</gene>
<accession>A0A3A8IYL8</accession>
<comment type="caution">
    <text evidence="1">The sequence shown here is derived from an EMBL/GenBank/DDBJ whole genome shotgun (WGS) entry which is preliminary data.</text>
</comment>
<evidence type="ECO:0000313" key="1">
    <source>
        <dbReference type="EMBL" id="RKG88315.1"/>
    </source>
</evidence>
<dbReference type="Proteomes" id="UP000268094">
    <property type="component" value="Unassembled WGS sequence"/>
</dbReference>
<organism evidence="1 2">
    <name type="scientific">Corallococcus terminator</name>
    <dbReference type="NCBI Taxonomy" id="2316733"/>
    <lineage>
        <taxon>Bacteria</taxon>
        <taxon>Pseudomonadati</taxon>
        <taxon>Myxococcota</taxon>
        <taxon>Myxococcia</taxon>
        <taxon>Myxococcales</taxon>
        <taxon>Cystobacterineae</taxon>
        <taxon>Myxococcaceae</taxon>
        <taxon>Corallococcus</taxon>
    </lineage>
</organism>
<dbReference type="EMBL" id="RAVZ01000083">
    <property type="protein sequence ID" value="RKG88315.1"/>
    <property type="molecule type" value="Genomic_DNA"/>
</dbReference>
<reference evidence="2" key="1">
    <citation type="submission" date="2018-09" db="EMBL/GenBank/DDBJ databases">
        <authorList>
            <person name="Livingstone P.G."/>
            <person name="Whitworth D.E."/>
        </authorList>
    </citation>
    <scope>NUCLEOTIDE SEQUENCE [LARGE SCALE GENOMIC DNA]</scope>
    <source>
        <strain evidence="2">CA054A</strain>
    </source>
</reference>
<keyword evidence="2" id="KW-1185">Reference proteome</keyword>
<dbReference type="RefSeq" id="WP_120541212.1">
    <property type="nucleotide sequence ID" value="NZ_RAVZ01000083.1"/>
</dbReference>
<dbReference type="AlphaFoldDB" id="A0A3A8IYL8"/>
<name>A0A3A8IYL8_9BACT</name>
<sequence length="384" mass="43386">MTMPFANDERFVNRDAAYALAKTFRHDLSLWQWVMGALMEANVFRLMKGDAPAAPFDLFFLTWTMHALHARKYAVLRVLSEDMQGWLGSALVGARVPVRILEGFRSWCLQDDPPHIEEPTESGDGAKALPWMEEEAARVLLEELQGNTSARFVTQGLSAAKELHRQGATISAPFDLRYFVKVLTELSRDRRVVLSTLLGEDLRWWSDDDEDPSEPPAVVTVQDEGGPSCWVNYEATLQFIEAFDFAPVGLWVAQGLAEAVWFRPMQREAPSAPFDLLFFAKTLEALHVQRRSDARPIAKGLAFVRARWRAHEVGPWLNESAALQHVRSLGDAKAERFVMWGVDVCRRGAPPSVPFDLLHYVKTLGALYAERLNGHPMHEIFVND</sequence>
<proteinExistence type="predicted"/>